<dbReference type="Proteomes" id="UP000002489">
    <property type="component" value="Unassembled WGS sequence"/>
</dbReference>
<reference evidence="2" key="2">
    <citation type="submission" date="2025-08" db="UniProtKB">
        <authorList>
            <consortium name="EnsemblFungi"/>
        </authorList>
    </citation>
    <scope>IDENTIFICATION</scope>
    <source>
        <strain evidence="2">4287 / CBS 123668 / FGSC 9935 / NRRL 34936</strain>
    </source>
</reference>
<dbReference type="EnsemblFungi" id="FOXG_01061T0">
    <property type="protein sequence ID" value="FOXG_01061P0"/>
    <property type="gene ID" value="FOXG_01061"/>
</dbReference>
<organism evidence="2 3">
    <name type="scientific">Fusarium oxysporum (strain Fo5176)</name>
    <name type="common">Fusarium vascular wilt</name>
    <dbReference type="NCBI Taxonomy" id="660025"/>
    <lineage>
        <taxon>Eukaryota</taxon>
        <taxon>Fungi</taxon>
        <taxon>Dikarya</taxon>
        <taxon>Ascomycota</taxon>
        <taxon>Pezizomycotina</taxon>
        <taxon>Sordariomycetes</taxon>
        <taxon>Hypocreomycetidae</taxon>
        <taxon>Hypocreales</taxon>
        <taxon>Nectriaceae</taxon>
        <taxon>Fusarium</taxon>
        <taxon>Fusarium oxysporum species complex</taxon>
    </lineage>
</organism>
<evidence type="ECO:0000256" key="1">
    <source>
        <dbReference type="SAM" id="Coils"/>
    </source>
</evidence>
<protein>
    <submittedName>
        <fullName evidence="2">Uncharacterized protein</fullName>
    </submittedName>
</protein>
<feature type="coiled-coil region" evidence="1">
    <location>
        <begin position="72"/>
        <end position="103"/>
    </location>
</feature>
<evidence type="ECO:0000313" key="2">
    <source>
        <dbReference type="EnsemblFungi" id="FOXG_01061P0"/>
    </source>
</evidence>
<name>A0A0D2XAZ5_FUSOF</name>
<sequence length="136" mass="14999">MPNNLHVVALVDDQAMVALGSLGEVDGHNVGSQEVECAKLAIQRPSQGVRACAQVHRLVLVGGGGTSFHQKKTQAEQDRPQELRRLTELREQYRGEMRGEMRRSRLSEGSCVKQAAGGEPWNQPLKGCHWAFRDGL</sequence>
<accession>A0A0D2XAZ5</accession>
<evidence type="ECO:0000313" key="3">
    <source>
        <dbReference type="Proteomes" id="UP000002489"/>
    </source>
</evidence>
<keyword evidence="1" id="KW-0175">Coiled coil</keyword>
<dbReference type="AlphaFoldDB" id="A0A0D2XAZ5"/>
<proteinExistence type="predicted"/>
<reference evidence="3" key="1">
    <citation type="journal article" date="2012" name="Mol. Plant Microbe Interact.">
        <title>A highly conserved effector in Fusarium oxysporum is required for full virulence on Arabidopsis.</title>
        <authorList>
            <person name="Thatcher L.F."/>
            <person name="Gardiner D.M."/>
            <person name="Kazan K."/>
            <person name="Manners J."/>
        </authorList>
    </citation>
    <scope>NUCLEOTIDE SEQUENCE [LARGE SCALE GENOMIC DNA]</scope>
    <source>
        <strain evidence="3">Fo5176</strain>
    </source>
</reference>